<keyword evidence="2 12" id="KW-1003">Cell membrane</keyword>
<dbReference type="KEGG" id="rei:IE4771_CH02377"/>
<dbReference type="HAMAP" id="MF_00454">
    <property type="entry name" value="FluC"/>
    <property type="match status" value="1"/>
</dbReference>
<evidence type="ECO:0000256" key="12">
    <source>
        <dbReference type="HAMAP-Rule" id="MF_00454"/>
    </source>
</evidence>
<keyword evidence="4 12" id="KW-0812">Transmembrane</keyword>
<keyword evidence="12" id="KW-0479">Metal-binding</keyword>
<dbReference type="GO" id="GO:0005886">
    <property type="term" value="C:plasma membrane"/>
    <property type="evidence" value="ECO:0007669"/>
    <property type="project" value="UniProtKB-SubCell"/>
</dbReference>
<keyword evidence="6 12" id="KW-0915">Sodium</keyword>
<feature type="transmembrane region" description="Helical" evidence="12">
    <location>
        <begin position="67"/>
        <end position="91"/>
    </location>
</feature>
<feature type="transmembrane region" description="Helical" evidence="12">
    <location>
        <begin position="34"/>
        <end position="55"/>
    </location>
</feature>
<feature type="transmembrane region" description="Helical" evidence="12">
    <location>
        <begin position="97"/>
        <end position="121"/>
    </location>
</feature>
<dbReference type="PANTHER" id="PTHR28259:SF1">
    <property type="entry name" value="FLUORIDE EXPORT PROTEIN 1-RELATED"/>
    <property type="match status" value="1"/>
</dbReference>
<comment type="function">
    <text evidence="12">Fluoride-specific ion channel. Important for reducing fluoride concentration in the cell, thus reducing its toxicity.</text>
</comment>
<feature type="binding site" evidence="12">
    <location>
        <position position="78"/>
    </location>
    <ligand>
        <name>Na(+)</name>
        <dbReference type="ChEBI" id="CHEBI:29101"/>
        <note>structural</note>
    </ligand>
</feature>
<evidence type="ECO:0000256" key="11">
    <source>
        <dbReference type="ARBA" id="ARBA00035585"/>
    </source>
</evidence>
<evidence type="ECO:0000256" key="8">
    <source>
        <dbReference type="ARBA" id="ARBA00023136"/>
    </source>
</evidence>
<keyword evidence="3" id="KW-0997">Cell inner membrane</keyword>
<evidence type="ECO:0000256" key="7">
    <source>
        <dbReference type="ARBA" id="ARBA00023065"/>
    </source>
</evidence>
<evidence type="ECO:0000256" key="9">
    <source>
        <dbReference type="ARBA" id="ARBA00023303"/>
    </source>
</evidence>
<comment type="subcellular location">
    <subcellularLocation>
        <location evidence="1 12">Cell membrane</location>
        <topology evidence="1 12">Multi-pass membrane protein</topology>
    </subcellularLocation>
</comment>
<evidence type="ECO:0000313" key="14">
    <source>
        <dbReference type="Proteomes" id="UP000027180"/>
    </source>
</evidence>
<reference evidence="13 14" key="1">
    <citation type="submission" date="2013-12" db="EMBL/GenBank/DDBJ databases">
        <title>Complete genome sequence of Rhizobium etli bv. mimosae IE4771.</title>
        <authorList>
            <person name="Bustos P."/>
            <person name="Santamaria R.I."/>
            <person name="Lozano L."/>
            <person name="Ormeno-Orrillo E."/>
            <person name="Rogel M.A."/>
            <person name="Romero D."/>
            <person name="Cevallos M.A."/>
            <person name="Martinez-Romero E."/>
            <person name="Gonzalez V."/>
        </authorList>
    </citation>
    <scope>NUCLEOTIDE SEQUENCE [LARGE SCALE GENOMIC DNA]</scope>
    <source>
        <strain evidence="13 14">IE4771</strain>
    </source>
</reference>
<proteinExistence type="inferred from homology"/>
<feature type="binding site" evidence="12">
    <location>
        <position position="75"/>
    </location>
    <ligand>
        <name>Na(+)</name>
        <dbReference type="ChEBI" id="CHEBI:29101"/>
        <note>structural</note>
    </ligand>
</feature>
<keyword evidence="12" id="KW-0813">Transport</keyword>
<dbReference type="EMBL" id="CP006986">
    <property type="protein sequence ID" value="AIC27483.1"/>
    <property type="molecule type" value="Genomic_DNA"/>
</dbReference>
<evidence type="ECO:0000256" key="10">
    <source>
        <dbReference type="ARBA" id="ARBA00035120"/>
    </source>
</evidence>
<dbReference type="GO" id="GO:0046872">
    <property type="term" value="F:metal ion binding"/>
    <property type="evidence" value="ECO:0007669"/>
    <property type="project" value="UniProtKB-KW"/>
</dbReference>
<dbReference type="RefSeq" id="WP_038689148.1">
    <property type="nucleotide sequence ID" value="NZ_CP006986.1"/>
</dbReference>
<gene>
    <name evidence="12 13" type="primary">crcB</name>
    <name evidence="12" type="synonym">fluC</name>
    <name evidence="13" type="ORF">IE4771_CH02377</name>
</gene>
<keyword evidence="9 12" id="KW-0407">Ion channel</keyword>
<dbReference type="PANTHER" id="PTHR28259">
    <property type="entry name" value="FLUORIDE EXPORT PROTEIN 1-RELATED"/>
    <property type="match status" value="1"/>
</dbReference>
<dbReference type="Proteomes" id="UP000027180">
    <property type="component" value="Chromosome"/>
</dbReference>
<dbReference type="NCBIfam" id="TIGR00494">
    <property type="entry name" value="crcB"/>
    <property type="match status" value="1"/>
</dbReference>
<keyword evidence="5 12" id="KW-1133">Transmembrane helix</keyword>
<accession>A0A060HWZ4</accession>
<dbReference type="NCBIfam" id="NF010791">
    <property type="entry name" value="PRK14195.1"/>
    <property type="match status" value="1"/>
</dbReference>
<keyword evidence="7 12" id="KW-0406">Ion transport</keyword>
<comment type="activity regulation">
    <text evidence="12">Na(+) is not transported, but it plays an essential structural role and its presence is essential for fluoride channel function.</text>
</comment>
<comment type="similarity">
    <text evidence="10 12">Belongs to the fluoride channel Fluc/FEX (TC 1.A.43) family.</text>
</comment>
<dbReference type="InterPro" id="IPR003691">
    <property type="entry name" value="FluC"/>
</dbReference>
<keyword evidence="8 12" id="KW-0472">Membrane</keyword>
<comment type="catalytic activity">
    <reaction evidence="11">
        <text>fluoride(in) = fluoride(out)</text>
        <dbReference type="Rhea" id="RHEA:76159"/>
        <dbReference type="ChEBI" id="CHEBI:17051"/>
    </reaction>
    <physiologicalReaction direction="left-to-right" evidence="11">
        <dbReference type="Rhea" id="RHEA:76160"/>
    </physiologicalReaction>
</comment>
<dbReference type="OrthoDB" id="9806299at2"/>
<evidence type="ECO:0000313" key="13">
    <source>
        <dbReference type="EMBL" id="AIC27483.1"/>
    </source>
</evidence>
<evidence type="ECO:0000256" key="3">
    <source>
        <dbReference type="ARBA" id="ARBA00022519"/>
    </source>
</evidence>
<evidence type="ECO:0000256" key="6">
    <source>
        <dbReference type="ARBA" id="ARBA00023053"/>
    </source>
</evidence>
<protein>
    <recommendedName>
        <fullName evidence="12">Fluoride-specific ion channel FluC</fullName>
    </recommendedName>
</protein>
<evidence type="ECO:0000256" key="1">
    <source>
        <dbReference type="ARBA" id="ARBA00004651"/>
    </source>
</evidence>
<dbReference type="AlphaFoldDB" id="A0A060HWZ4"/>
<evidence type="ECO:0000256" key="2">
    <source>
        <dbReference type="ARBA" id="ARBA00022475"/>
    </source>
</evidence>
<evidence type="ECO:0000256" key="4">
    <source>
        <dbReference type="ARBA" id="ARBA00022692"/>
    </source>
</evidence>
<evidence type="ECO:0000256" key="5">
    <source>
        <dbReference type="ARBA" id="ARBA00022989"/>
    </source>
</evidence>
<dbReference type="GO" id="GO:0140114">
    <property type="term" value="P:cellular detoxification of fluoride"/>
    <property type="evidence" value="ECO:0007669"/>
    <property type="project" value="UniProtKB-UniRule"/>
</dbReference>
<name>A0A060HWZ4_RHIET</name>
<dbReference type="Pfam" id="PF02537">
    <property type="entry name" value="CRCB"/>
    <property type="match status" value="1"/>
</dbReference>
<dbReference type="HOGENOM" id="CLU_114342_2_3_5"/>
<organism evidence="13 14">
    <name type="scientific">Rhizobium etli bv. mimosae str. IE4771</name>
    <dbReference type="NCBI Taxonomy" id="1432050"/>
    <lineage>
        <taxon>Bacteria</taxon>
        <taxon>Pseudomonadati</taxon>
        <taxon>Pseudomonadota</taxon>
        <taxon>Alphaproteobacteria</taxon>
        <taxon>Hyphomicrobiales</taxon>
        <taxon>Rhizobiaceae</taxon>
        <taxon>Rhizobium/Agrobacterium group</taxon>
        <taxon>Rhizobium</taxon>
    </lineage>
</organism>
<dbReference type="GO" id="GO:0062054">
    <property type="term" value="F:fluoride channel activity"/>
    <property type="evidence" value="ECO:0007669"/>
    <property type="project" value="UniProtKB-UniRule"/>
</dbReference>
<sequence length="125" mass="12930">MIQALLVAVGGAIGSVLRYYVGRWALKLMGPAFPWGTLAVNVVGCFVIGVFAELIARKFNASTELRLLLITGFLGGFTTFSAFSLDAISLFEGGEAVAGGIYIVASVGLSMAAVIAGLAIMRALV</sequence>